<keyword evidence="11" id="KW-1185">Reference proteome</keyword>
<keyword evidence="2 8" id="KW-0812">Transmembrane</keyword>
<feature type="transmembrane region" description="Helical" evidence="8">
    <location>
        <begin position="54"/>
        <end position="77"/>
    </location>
</feature>
<accession>E3LIX8</accession>
<evidence type="ECO:0000313" key="10">
    <source>
        <dbReference type="EMBL" id="EFO94854.1"/>
    </source>
</evidence>
<feature type="transmembrane region" description="Helical" evidence="8">
    <location>
        <begin position="20"/>
        <end position="42"/>
    </location>
</feature>
<sequence length="461" mass="52377">MDDMHISLFSNEIYLSSYCIIFVLQLFCAGINGVIIIMFWKLPALRKNKNLHLVFYLAASDFLAAVLEIPYIIYMILKWNNYQLDFDPLVILISSTPLPLQRKVSAIITIGIAVSRNLAIFFPAKFRKLEQSYYSEITLVKGIVFGVFDVVLMFVTSPITRVPNCGTSGCFVSDQFRSYWGTSNMILGFIVVILSSSIFFKIKSVGKETPVIHTPLKQCSKFQQANRTTTGILISSLFFLTIPSLCVGILESMGYSIFRLVGPFYSASLMLSGISNGVIFIGCNGDARRMIASKSGHSMSHTNSLFLFHLPSPPTLIHLLLMPASPRFKCEVCKKFTTLFNYGVTLDSHRENVFLTRTAIDDLHLDEYILSDSINYIQTPPDFRPCFYDWALLDQTTSIEYMKKFEFVQQLSREELKIFIKNTYMSHIMFCNAMRSYNNRQEAAVYSGGVDVFSEEVKQVF</sequence>
<evidence type="ECO:0000259" key="9">
    <source>
        <dbReference type="PROSITE" id="PS50262"/>
    </source>
</evidence>
<evidence type="ECO:0000256" key="5">
    <source>
        <dbReference type="ARBA" id="ARBA00023136"/>
    </source>
</evidence>
<dbReference type="OrthoDB" id="5794962at2759"/>
<evidence type="ECO:0000313" key="11">
    <source>
        <dbReference type="Proteomes" id="UP000008281"/>
    </source>
</evidence>
<evidence type="ECO:0000256" key="7">
    <source>
        <dbReference type="ARBA" id="ARBA00023170"/>
    </source>
</evidence>
<proteinExistence type="predicted"/>
<evidence type="ECO:0000256" key="3">
    <source>
        <dbReference type="ARBA" id="ARBA00022989"/>
    </source>
</evidence>
<dbReference type="SUPFAM" id="SSF48508">
    <property type="entry name" value="Nuclear receptor ligand-binding domain"/>
    <property type="match status" value="1"/>
</dbReference>
<name>E3LIX8_CAERE</name>
<dbReference type="HOGENOM" id="CLU_593460_0_0_1"/>
<feature type="transmembrane region" description="Helical" evidence="8">
    <location>
        <begin position="138"/>
        <end position="159"/>
    </location>
</feature>
<dbReference type="SUPFAM" id="SSF81321">
    <property type="entry name" value="Family A G protein-coupled receptor-like"/>
    <property type="match status" value="1"/>
</dbReference>
<feature type="transmembrane region" description="Helical" evidence="8">
    <location>
        <begin position="262"/>
        <end position="283"/>
    </location>
</feature>
<dbReference type="InterPro" id="IPR052322">
    <property type="entry name" value="Mito_rRNA_Mtase_NSUN4"/>
</dbReference>
<comment type="subcellular location">
    <subcellularLocation>
        <location evidence="1">Membrane</location>
    </subcellularLocation>
</comment>
<keyword evidence="4" id="KW-0805">Transcription regulation</keyword>
<dbReference type="PANTHER" id="PTHR46955">
    <property type="entry name" value="PROTEIN CBG01349-RELATED"/>
    <property type="match status" value="1"/>
</dbReference>
<evidence type="ECO:0000256" key="2">
    <source>
        <dbReference type="ARBA" id="ARBA00022692"/>
    </source>
</evidence>
<dbReference type="EMBL" id="DS268409">
    <property type="protein sequence ID" value="EFO94854.1"/>
    <property type="molecule type" value="Genomic_DNA"/>
</dbReference>
<feature type="transmembrane region" description="Helical" evidence="8">
    <location>
        <begin position="231"/>
        <end position="250"/>
    </location>
</feature>
<dbReference type="Pfam" id="PF10316">
    <property type="entry name" value="7TM_GPCR_Srbc"/>
    <property type="match status" value="1"/>
</dbReference>
<keyword evidence="6" id="KW-0804">Transcription</keyword>
<gene>
    <name evidence="10" type="ORF">CRE_09451</name>
</gene>
<dbReference type="InParanoid" id="E3LIX8"/>
<evidence type="ECO:0000256" key="6">
    <source>
        <dbReference type="ARBA" id="ARBA00023163"/>
    </source>
</evidence>
<evidence type="ECO:0000256" key="4">
    <source>
        <dbReference type="ARBA" id="ARBA00023015"/>
    </source>
</evidence>
<dbReference type="CDD" id="cd00637">
    <property type="entry name" value="7tm_classA_rhodopsin-like"/>
    <property type="match status" value="1"/>
</dbReference>
<organism evidence="11">
    <name type="scientific">Caenorhabditis remanei</name>
    <name type="common">Caenorhabditis vulgaris</name>
    <dbReference type="NCBI Taxonomy" id="31234"/>
    <lineage>
        <taxon>Eukaryota</taxon>
        <taxon>Metazoa</taxon>
        <taxon>Ecdysozoa</taxon>
        <taxon>Nematoda</taxon>
        <taxon>Chromadorea</taxon>
        <taxon>Rhabditida</taxon>
        <taxon>Rhabditina</taxon>
        <taxon>Rhabditomorpha</taxon>
        <taxon>Rhabditoidea</taxon>
        <taxon>Rhabditidae</taxon>
        <taxon>Peloderinae</taxon>
        <taxon>Caenorhabditis</taxon>
    </lineage>
</organism>
<dbReference type="Gene3D" id="1.20.1070.10">
    <property type="entry name" value="Rhodopsin 7-helix transmembrane proteins"/>
    <property type="match status" value="1"/>
</dbReference>
<dbReference type="PANTHER" id="PTHR46955:SF1">
    <property type="entry name" value="G-PROTEIN COUPLED RECEPTORS FAMILY 1 PROFILE DOMAIN-CONTAINING PROTEIN-RELATED"/>
    <property type="match status" value="1"/>
</dbReference>
<dbReference type="InterPro" id="IPR017452">
    <property type="entry name" value="GPCR_Rhodpsn_7TM"/>
</dbReference>
<evidence type="ECO:0000256" key="1">
    <source>
        <dbReference type="ARBA" id="ARBA00004370"/>
    </source>
</evidence>
<dbReference type="InterPro" id="IPR035500">
    <property type="entry name" value="NHR-like_dom_sf"/>
</dbReference>
<dbReference type="Proteomes" id="UP000008281">
    <property type="component" value="Unassembled WGS sequence"/>
</dbReference>
<keyword evidence="3 8" id="KW-1133">Transmembrane helix</keyword>
<feature type="transmembrane region" description="Helical" evidence="8">
    <location>
        <begin position="179"/>
        <end position="200"/>
    </location>
</feature>
<keyword evidence="5 8" id="KW-0472">Membrane</keyword>
<evidence type="ECO:0000256" key="8">
    <source>
        <dbReference type="SAM" id="Phobius"/>
    </source>
</evidence>
<dbReference type="InterPro" id="IPR019420">
    <property type="entry name" value="7TM_GPCR_serpentine_rcpt_Srbc"/>
</dbReference>
<reference evidence="10" key="1">
    <citation type="submission" date="2007-07" db="EMBL/GenBank/DDBJ databases">
        <title>PCAP assembly of the Caenorhabditis remanei genome.</title>
        <authorList>
            <consortium name="The Caenorhabditis remanei Sequencing Consortium"/>
            <person name="Wilson R.K."/>
        </authorList>
    </citation>
    <scope>NUCLEOTIDE SEQUENCE [LARGE SCALE GENOMIC DNA]</scope>
    <source>
        <strain evidence="10">PB4641</strain>
    </source>
</reference>
<dbReference type="GO" id="GO:0016020">
    <property type="term" value="C:membrane"/>
    <property type="evidence" value="ECO:0007669"/>
    <property type="project" value="UniProtKB-SubCell"/>
</dbReference>
<dbReference type="eggNOG" id="ENOG502SR0M">
    <property type="taxonomic scope" value="Eukaryota"/>
</dbReference>
<protein>
    <recommendedName>
        <fullName evidence="9">G-protein coupled receptors family 1 profile domain-containing protein</fullName>
    </recommendedName>
</protein>
<dbReference type="AlphaFoldDB" id="E3LIX8"/>
<dbReference type="PROSITE" id="PS50262">
    <property type="entry name" value="G_PROTEIN_RECEP_F1_2"/>
    <property type="match status" value="1"/>
</dbReference>
<feature type="domain" description="G-protein coupled receptors family 1 profile" evidence="9">
    <location>
        <begin position="31"/>
        <end position="280"/>
    </location>
</feature>
<keyword evidence="7" id="KW-0675">Receptor</keyword>
<feature type="transmembrane region" description="Helical" evidence="8">
    <location>
        <begin position="104"/>
        <end position="126"/>
    </location>
</feature>